<keyword evidence="11" id="KW-0966">Cell projection</keyword>
<gene>
    <name evidence="11" type="ORF">CLM73_11320</name>
</gene>
<keyword evidence="5" id="KW-1003">Cell membrane</keyword>
<dbReference type="GO" id="GO:0005886">
    <property type="term" value="C:plasma membrane"/>
    <property type="evidence" value="ECO:0007669"/>
    <property type="project" value="UniProtKB-SubCell"/>
</dbReference>
<evidence type="ECO:0000256" key="6">
    <source>
        <dbReference type="ARBA" id="ARBA00022500"/>
    </source>
</evidence>
<keyword evidence="10" id="KW-1006">Bacterial flagellum protein export</keyword>
<name>A0A2S0I6K6_9BURK</name>
<dbReference type="GO" id="GO:0015031">
    <property type="term" value="P:protein transport"/>
    <property type="evidence" value="ECO:0007669"/>
    <property type="project" value="UniProtKB-KW"/>
</dbReference>
<reference evidence="11 12" key="1">
    <citation type="submission" date="2017-09" db="EMBL/GenBank/DDBJ databases">
        <title>Genomic, metabolic, and phenotypic characteristics of bacterial isolates from the natural microbiome of the model nematode Caenorhabditis elegans.</title>
        <authorList>
            <person name="Zimmermann J."/>
            <person name="Obeng N."/>
            <person name="Yang W."/>
            <person name="Obeng O."/>
            <person name="Kissoyan K."/>
            <person name="Pees B."/>
            <person name="Dirksen P."/>
            <person name="Hoppner M."/>
            <person name="Franke A."/>
            <person name="Rosenstiel P."/>
            <person name="Leippe M."/>
            <person name="Dierking K."/>
            <person name="Kaleta C."/>
            <person name="Schulenburg H."/>
        </authorList>
    </citation>
    <scope>NUCLEOTIDE SEQUENCE [LARGE SCALE GENOMIC DNA]</scope>
    <source>
        <strain evidence="11 12">MYb73</strain>
    </source>
</reference>
<dbReference type="Gene3D" id="1.10.287.1700">
    <property type="match status" value="1"/>
</dbReference>
<keyword evidence="11" id="KW-0969">Cilium</keyword>
<dbReference type="RefSeq" id="WP_105238510.1">
    <property type="nucleotide sequence ID" value="NZ_CP023270.1"/>
</dbReference>
<accession>A0A2S0I6K6</accession>
<keyword evidence="11" id="KW-0282">Flagellum</keyword>
<comment type="similarity">
    <text evidence="2">Belongs to the FliJ family.</text>
</comment>
<dbReference type="Proteomes" id="UP000239477">
    <property type="component" value="Chromosome"/>
</dbReference>
<dbReference type="NCBIfam" id="TIGR02473">
    <property type="entry name" value="flagell_FliJ"/>
    <property type="match status" value="1"/>
</dbReference>
<keyword evidence="7" id="KW-1005">Bacterial flagellum biogenesis</keyword>
<proteinExistence type="inferred from homology"/>
<organism evidence="11 12">
    <name type="scientific">Achromobacter spanius</name>
    <dbReference type="NCBI Taxonomy" id="217203"/>
    <lineage>
        <taxon>Bacteria</taxon>
        <taxon>Pseudomonadati</taxon>
        <taxon>Pseudomonadota</taxon>
        <taxon>Betaproteobacteria</taxon>
        <taxon>Burkholderiales</taxon>
        <taxon>Alcaligenaceae</taxon>
        <taxon>Achromobacter</taxon>
    </lineage>
</organism>
<dbReference type="PANTHER" id="PTHR38786:SF1">
    <property type="entry name" value="FLAGELLAR FLIJ PROTEIN"/>
    <property type="match status" value="1"/>
</dbReference>
<evidence type="ECO:0000256" key="2">
    <source>
        <dbReference type="ARBA" id="ARBA00010004"/>
    </source>
</evidence>
<dbReference type="PIRSF" id="PIRSF019404">
    <property type="entry name" value="FliJ"/>
    <property type="match status" value="1"/>
</dbReference>
<evidence type="ECO:0000256" key="10">
    <source>
        <dbReference type="ARBA" id="ARBA00023225"/>
    </source>
</evidence>
<evidence type="ECO:0000256" key="1">
    <source>
        <dbReference type="ARBA" id="ARBA00004413"/>
    </source>
</evidence>
<dbReference type="EMBL" id="CP023270">
    <property type="protein sequence ID" value="AVJ27648.1"/>
    <property type="molecule type" value="Genomic_DNA"/>
</dbReference>
<dbReference type="GO" id="GO:0003774">
    <property type="term" value="F:cytoskeletal motor activity"/>
    <property type="evidence" value="ECO:0007669"/>
    <property type="project" value="InterPro"/>
</dbReference>
<sequence length="150" mass="17285">MPSQLPLDMLINLAKESTDEAARLLGRLTAERSNAQRQLSMLHDYRQDYLERLQTAMTSGMAASDCHNYQRFIGTLDDAIGQQQGVLRQAEENLTKGQLYWQQEKRKLNSYDALAQREQRAQALVESRREQRANDEYSARLVQRQASGMH</sequence>
<evidence type="ECO:0000313" key="11">
    <source>
        <dbReference type="EMBL" id="AVJ27648.1"/>
    </source>
</evidence>
<evidence type="ECO:0000313" key="12">
    <source>
        <dbReference type="Proteomes" id="UP000239477"/>
    </source>
</evidence>
<dbReference type="AlphaFoldDB" id="A0A2S0I6K6"/>
<keyword evidence="4" id="KW-0813">Transport</keyword>
<dbReference type="OrthoDB" id="6465096at2"/>
<dbReference type="InterPro" id="IPR012823">
    <property type="entry name" value="Flagell_FliJ"/>
</dbReference>
<evidence type="ECO:0000256" key="4">
    <source>
        <dbReference type="ARBA" id="ARBA00022448"/>
    </source>
</evidence>
<keyword evidence="9" id="KW-0472">Membrane</keyword>
<dbReference type="PANTHER" id="PTHR38786">
    <property type="entry name" value="FLAGELLAR FLIJ PROTEIN"/>
    <property type="match status" value="1"/>
</dbReference>
<evidence type="ECO:0000256" key="8">
    <source>
        <dbReference type="ARBA" id="ARBA00022927"/>
    </source>
</evidence>
<dbReference type="GO" id="GO:0044781">
    <property type="term" value="P:bacterial-type flagellum organization"/>
    <property type="evidence" value="ECO:0007669"/>
    <property type="project" value="UniProtKB-KW"/>
</dbReference>
<evidence type="ECO:0000256" key="9">
    <source>
        <dbReference type="ARBA" id="ARBA00023136"/>
    </source>
</evidence>
<dbReference type="InterPro" id="IPR018006">
    <property type="entry name" value="Flag_FliJ_proteobac"/>
</dbReference>
<keyword evidence="8" id="KW-0653">Protein transport</keyword>
<comment type="subcellular location">
    <subcellularLocation>
        <location evidence="1">Cell membrane</location>
        <topology evidence="1">Peripheral membrane protein</topology>
        <orientation evidence="1">Cytoplasmic side</orientation>
    </subcellularLocation>
</comment>
<dbReference type="GO" id="GO:0071973">
    <property type="term" value="P:bacterial-type flagellum-dependent cell motility"/>
    <property type="evidence" value="ECO:0007669"/>
    <property type="project" value="InterPro"/>
</dbReference>
<dbReference type="InterPro" id="IPR053716">
    <property type="entry name" value="Flag_assembly_chemotaxis_eff"/>
</dbReference>
<dbReference type="GO" id="GO:0006935">
    <property type="term" value="P:chemotaxis"/>
    <property type="evidence" value="ECO:0007669"/>
    <property type="project" value="UniProtKB-KW"/>
</dbReference>
<evidence type="ECO:0000256" key="3">
    <source>
        <dbReference type="ARBA" id="ARBA00020392"/>
    </source>
</evidence>
<dbReference type="GO" id="GO:0009288">
    <property type="term" value="C:bacterial-type flagellum"/>
    <property type="evidence" value="ECO:0007669"/>
    <property type="project" value="InterPro"/>
</dbReference>
<evidence type="ECO:0000256" key="5">
    <source>
        <dbReference type="ARBA" id="ARBA00022475"/>
    </source>
</evidence>
<keyword evidence="12" id="KW-1185">Reference proteome</keyword>
<dbReference type="PRINTS" id="PR01004">
    <property type="entry name" value="FLGFLIJ"/>
</dbReference>
<evidence type="ECO:0000256" key="7">
    <source>
        <dbReference type="ARBA" id="ARBA00022795"/>
    </source>
</evidence>
<dbReference type="InterPro" id="IPR052570">
    <property type="entry name" value="FliJ"/>
</dbReference>
<dbReference type="Pfam" id="PF02050">
    <property type="entry name" value="FliJ"/>
    <property type="match status" value="1"/>
</dbReference>
<keyword evidence="6" id="KW-0145">Chemotaxis</keyword>
<protein>
    <recommendedName>
        <fullName evidence="3">Flagellar FliJ protein</fullName>
    </recommendedName>
</protein>